<dbReference type="InterPro" id="IPR029424">
    <property type="entry name" value="MMS22L_C"/>
</dbReference>
<keyword evidence="3" id="KW-1185">Reference proteome</keyword>
<protein>
    <submittedName>
        <fullName evidence="4">MMS22L_C domain-containing protein</fullName>
    </submittedName>
</protein>
<dbReference type="PANTHER" id="PTHR28547">
    <property type="entry name" value="PROTEIN MMS22-LIKE"/>
    <property type="match status" value="1"/>
</dbReference>
<accession>A0A158RDQ8</accession>
<dbReference type="InterPro" id="IPR042320">
    <property type="entry name" value="MMS22-like"/>
</dbReference>
<evidence type="ECO:0000259" key="1">
    <source>
        <dbReference type="Pfam" id="PF14911"/>
    </source>
</evidence>
<dbReference type="GO" id="GO:0000724">
    <property type="term" value="P:double-strand break repair via homologous recombination"/>
    <property type="evidence" value="ECO:0007669"/>
    <property type="project" value="InterPro"/>
</dbReference>
<dbReference type="WBParaSite" id="TTAC_0000136301-mRNA-1">
    <property type="protein sequence ID" value="TTAC_0000136301-mRNA-1"/>
    <property type="gene ID" value="TTAC_0000136301"/>
</dbReference>
<dbReference type="Pfam" id="PF14911">
    <property type="entry name" value="MMS22L_C"/>
    <property type="match status" value="1"/>
</dbReference>
<proteinExistence type="predicted"/>
<feature type="domain" description="MMS22-like C-terminal" evidence="1">
    <location>
        <begin position="668"/>
        <end position="792"/>
    </location>
</feature>
<name>A0A158RDQ8_HYDTA</name>
<organism evidence="4">
    <name type="scientific">Hydatigena taeniaeformis</name>
    <name type="common">Feline tapeworm</name>
    <name type="synonym">Taenia taeniaeformis</name>
    <dbReference type="NCBI Taxonomy" id="6205"/>
    <lineage>
        <taxon>Eukaryota</taxon>
        <taxon>Metazoa</taxon>
        <taxon>Spiralia</taxon>
        <taxon>Lophotrochozoa</taxon>
        <taxon>Platyhelminthes</taxon>
        <taxon>Cestoda</taxon>
        <taxon>Eucestoda</taxon>
        <taxon>Cyclophyllidea</taxon>
        <taxon>Taeniidae</taxon>
        <taxon>Hydatigera</taxon>
    </lineage>
</organism>
<evidence type="ECO:0000313" key="2">
    <source>
        <dbReference type="EMBL" id="VDM17855.1"/>
    </source>
</evidence>
<reference evidence="4" key="1">
    <citation type="submission" date="2016-04" db="UniProtKB">
        <authorList>
            <consortium name="WormBaseParasite"/>
        </authorList>
    </citation>
    <scope>IDENTIFICATION</scope>
</reference>
<sequence length="921" mass="104445">MSPGMYGVLKTDNLVLLHIRLDILTMFLKILEQDLTPSLKDVLELVPSTASPQEYLMEWVFDLIVSDRSLCSCYSILWLLLIRYGERVSCSLSYISSSGLEGMVQISSHQFGSSLEVVLSQLFTVDMRRIWGATGKSKLPFCRHNFFFICSLQQHSTAPTSRFSTAAWIIRNHLLGDTPPPEESIRHALESILALQMVWGANVEVVHSLWLYFSRKLVSFFSMRFRQPLTNHLLFPAGLTVSLFFFRIQDSMVDLRPKDSKSGGADLHPFTLFCDITVQVFISHSTDVLNLIRVALPSLTRQGIANYFTLIECLLRAVLSPPQNQKVACELMGFVVSLFGGMEEAQLKWFCDWEIGRRCAALEALQNLLVIGFHNDSTVNREFEQSLTHLVHLTCRFREAIVQQVKSNTMESGANVLNFTLLGHRDKLEQLALSFCQSLLPPLLRRTEWISQLFDAPLLDTLCSSVRGEWLSFLHDLLSSHCRDNATCPSTWKGKLASFLECNSPYRTSSLLGRLWSDVLPHFLSRACTNASWAEEAAEVAQLFLHLALASSSNMSPWDLLSWFSFKTNLSFSFRRLYFRRLFNDTGFLNTLLRSQITPTDVNRAWQFYTTWLTYSLLDDANECRKAISLHAIGCELPDGVSTLVDTAVAEISLLQLCQRFEAVETFQERMAFKSETLRRLTPLAQLLSSIMERFLTASTPSEVEITAAYRATASLFQTASPLLYSPDGIFTSLFDAFLLPPWRRLTKETSIKKSIVQTCVAENLPAFLRGILQLNYQKDPFIARMLRELLRTIFFSVGIKYIASAVQMCDLSTYRAHLLRVLAQEFISHLDEPSNGWNENAKMWMDFFDEMDKGTVTLVQALRDAPYLLWPVAALLGDTRNAKSFTSLTNRCASAFATFITRWKSLKSTMNDGVDGDAAR</sequence>
<dbReference type="GO" id="GO:0043596">
    <property type="term" value="C:nuclear replication fork"/>
    <property type="evidence" value="ECO:0007669"/>
    <property type="project" value="TreeGrafter"/>
</dbReference>
<dbReference type="PANTHER" id="PTHR28547:SF1">
    <property type="entry name" value="PROTEIN MMS22-LIKE"/>
    <property type="match status" value="1"/>
</dbReference>
<evidence type="ECO:0000313" key="4">
    <source>
        <dbReference type="WBParaSite" id="TTAC_0000136301-mRNA-1"/>
    </source>
</evidence>
<dbReference type="GO" id="GO:0031297">
    <property type="term" value="P:replication fork processing"/>
    <property type="evidence" value="ECO:0007669"/>
    <property type="project" value="InterPro"/>
</dbReference>
<dbReference type="AlphaFoldDB" id="A0A158RDQ8"/>
<dbReference type="EMBL" id="UYWX01000272">
    <property type="protein sequence ID" value="VDM17855.1"/>
    <property type="molecule type" value="Genomic_DNA"/>
</dbReference>
<evidence type="ECO:0000313" key="3">
    <source>
        <dbReference type="Proteomes" id="UP000274429"/>
    </source>
</evidence>
<dbReference type="Proteomes" id="UP000274429">
    <property type="component" value="Unassembled WGS sequence"/>
</dbReference>
<gene>
    <name evidence="2" type="ORF">TTAC_LOCUS1350</name>
</gene>
<reference evidence="2 3" key="2">
    <citation type="submission" date="2018-11" db="EMBL/GenBank/DDBJ databases">
        <authorList>
            <consortium name="Pathogen Informatics"/>
        </authorList>
    </citation>
    <scope>NUCLEOTIDE SEQUENCE [LARGE SCALE GENOMIC DNA]</scope>
</reference>
<dbReference type="OrthoDB" id="8193282at2759"/>